<proteinExistence type="predicted"/>
<reference evidence="2" key="1">
    <citation type="journal article" date="2017" name="Cell">
        <title>Insights into land plant evolution garnered from the Marchantia polymorpha genome.</title>
        <authorList>
            <person name="Bowman J.L."/>
            <person name="Kohchi T."/>
            <person name="Yamato K.T."/>
            <person name="Jenkins J."/>
            <person name="Shu S."/>
            <person name="Ishizaki K."/>
            <person name="Yamaoka S."/>
            <person name="Nishihama R."/>
            <person name="Nakamura Y."/>
            <person name="Berger F."/>
            <person name="Adam C."/>
            <person name="Aki S.S."/>
            <person name="Althoff F."/>
            <person name="Araki T."/>
            <person name="Arteaga-Vazquez M.A."/>
            <person name="Balasubrmanian S."/>
            <person name="Barry K."/>
            <person name="Bauer D."/>
            <person name="Boehm C.R."/>
            <person name="Briginshaw L."/>
            <person name="Caballero-Perez J."/>
            <person name="Catarino B."/>
            <person name="Chen F."/>
            <person name="Chiyoda S."/>
            <person name="Chovatia M."/>
            <person name="Davies K.M."/>
            <person name="Delmans M."/>
            <person name="Demura T."/>
            <person name="Dierschke T."/>
            <person name="Dolan L."/>
            <person name="Dorantes-Acosta A.E."/>
            <person name="Eklund D.M."/>
            <person name="Florent S.N."/>
            <person name="Flores-Sandoval E."/>
            <person name="Fujiyama A."/>
            <person name="Fukuzawa H."/>
            <person name="Galik B."/>
            <person name="Grimanelli D."/>
            <person name="Grimwood J."/>
            <person name="Grossniklaus U."/>
            <person name="Hamada T."/>
            <person name="Haseloff J."/>
            <person name="Hetherington A.J."/>
            <person name="Higo A."/>
            <person name="Hirakawa Y."/>
            <person name="Hundley H.N."/>
            <person name="Ikeda Y."/>
            <person name="Inoue K."/>
            <person name="Inoue S.I."/>
            <person name="Ishida S."/>
            <person name="Jia Q."/>
            <person name="Kakita M."/>
            <person name="Kanazawa T."/>
            <person name="Kawai Y."/>
            <person name="Kawashima T."/>
            <person name="Kennedy M."/>
            <person name="Kinose K."/>
            <person name="Kinoshita T."/>
            <person name="Kohara Y."/>
            <person name="Koide E."/>
            <person name="Komatsu K."/>
            <person name="Kopischke S."/>
            <person name="Kubo M."/>
            <person name="Kyozuka J."/>
            <person name="Lagercrantz U."/>
            <person name="Lin S.S."/>
            <person name="Lindquist E."/>
            <person name="Lipzen A.M."/>
            <person name="Lu C.W."/>
            <person name="De Luna E."/>
            <person name="Martienssen R.A."/>
            <person name="Minamino N."/>
            <person name="Mizutani M."/>
            <person name="Mizutani M."/>
            <person name="Mochizuki N."/>
            <person name="Monte I."/>
            <person name="Mosher R."/>
            <person name="Nagasaki H."/>
            <person name="Nakagami H."/>
            <person name="Naramoto S."/>
            <person name="Nishitani K."/>
            <person name="Ohtani M."/>
            <person name="Okamoto T."/>
            <person name="Okumura M."/>
            <person name="Phillips J."/>
            <person name="Pollak B."/>
            <person name="Reinders A."/>
            <person name="Rovekamp M."/>
            <person name="Sano R."/>
            <person name="Sawa S."/>
            <person name="Schmid M.W."/>
            <person name="Shirakawa M."/>
            <person name="Solano R."/>
            <person name="Spunde A."/>
            <person name="Suetsugu N."/>
            <person name="Sugano S."/>
            <person name="Sugiyama A."/>
            <person name="Sun R."/>
            <person name="Suzuki Y."/>
            <person name="Takenaka M."/>
            <person name="Takezawa D."/>
            <person name="Tomogane H."/>
            <person name="Tsuzuki M."/>
            <person name="Ueda T."/>
            <person name="Umeda M."/>
            <person name="Ward J.M."/>
            <person name="Watanabe Y."/>
            <person name="Yazaki K."/>
            <person name="Yokoyama R."/>
            <person name="Yoshitake Y."/>
            <person name="Yotsui I."/>
            <person name="Zachgo S."/>
            <person name="Schmutz J."/>
        </authorList>
    </citation>
    <scope>NUCLEOTIDE SEQUENCE [LARGE SCALE GENOMIC DNA]</scope>
    <source>
        <strain evidence="2">Tak-1</strain>
    </source>
</reference>
<keyword evidence="2" id="KW-1185">Reference proteome</keyword>
<organism evidence="1 2">
    <name type="scientific">Marchantia polymorpha</name>
    <name type="common">Common liverwort</name>
    <name type="synonym">Marchantia aquatica</name>
    <dbReference type="NCBI Taxonomy" id="3197"/>
    <lineage>
        <taxon>Eukaryota</taxon>
        <taxon>Viridiplantae</taxon>
        <taxon>Streptophyta</taxon>
        <taxon>Embryophyta</taxon>
        <taxon>Marchantiophyta</taxon>
        <taxon>Marchantiopsida</taxon>
        <taxon>Marchantiidae</taxon>
        <taxon>Marchantiales</taxon>
        <taxon>Marchantiaceae</taxon>
        <taxon>Marchantia</taxon>
    </lineage>
</organism>
<dbReference type="EMBL" id="KZ772693">
    <property type="protein sequence ID" value="PTQ44233.1"/>
    <property type="molecule type" value="Genomic_DNA"/>
</dbReference>
<accession>A0A2R6XDQ5</accession>
<name>A0A2R6XDQ5_MARPO</name>
<dbReference type="Gramene" id="Mp2g06360.1">
    <property type="protein sequence ID" value="Mp2g06360.1.cds1"/>
    <property type="gene ID" value="Mp2g06360"/>
</dbReference>
<sequence length="106" mass="12109">MSKGRAQIFLLTLARYSFGLRNSLQRLQGPITPSLDLSLSPEFQRGRSSLRPEFFFGTEGGRAPVKSRRVSVLYSRFWWHNFFLVEFGMFLGPDLRDLRLPSAAGP</sequence>
<dbReference type="Proteomes" id="UP000244005">
    <property type="component" value="Unassembled WGS sequence"/>
</dbReference>
<evidence type="ECO:0000313" key="1">
    <source>
        <dbReference type="EMBL" id="PTQ44233.1"/>
    </source>
</evidence>
<evidence type="ECO:0000313" key="2">
    <source>
        <dbReference type="Proteomes" id="UP000244005"/>
    </source>
</evidence>
<dbReference type="AlphaFoldDB" id="A0A2R6XDQ5"/>
<protein>
    <submittedName>
        <fullName evidence="1">Uncharacterized protein</fullName>
    </submittedName>
</protein>
<gene>
    <name evidence="1" type="ORF">MARPO_0021s0091</name>
</gene>